<dbReference type="EMBL" id="JADNRY010000023">
    <property type="protein sequence ID" value="KAF9072619.1"/>
    <property type="molecule type" value="Genomic_DNA"/>
</dbReference>
<reference evidence="2" key="1">
    <citation type="submission" date="2020-11" db="EMBL/GenBank/DDBJ databases">
        <authorList>
            <consortium name="DOE Joint Genome Institute"/>
            <person name="Ahrendt S."/>
            <person name="Riley R."/>
            <person name="Andreopoulos W."/>
            <person name="Labutti K."/>
            <person name="Pangilinan J."/>
            <person name="Ruiz-Duenas F.J."/>
            <person name="Barrasa J.M."/>
            <person name="Sanchez-Garcia M."/>
            <person name="Camarero S."/>
            <person name="Miyauchi S."/>
            <person name="Serrano A."/>
            <person name="Linde D."/>
            <person name="Babiker R."/>
            <person name="Drula E."/>
            <person name="Ayuso-Fernandez I."/>
            <person name="Pacheco R."/>
            <person name="Padilla G."/>
            <person name="Ferreira P."/>
            <person name="Barriuso J."/>
            <person name="Kellner H."/>
            <person name="Castanera R."/>
            <person name="Alfaro M."/>
            <person name="Ramirez L."/>
            <person name="Pisabarro A.G."/>
            <person name="Kuo A."/>
            <person name="Tritt A."/>
            <person name="Lipzen A."/>
            <person name="He G."/>
            <person name="Yan M."/>
            <person name="Ng V."/>
            <person name="Cullen D."/>
            <person name="Martin F."/>
            <person name="Rosso M.-N."/>
            <person name="Henrissat B."/>
            <person name="Hibbett D."/>
            <person name="Martinez A.T."/>
            <person name="Grigoriev I.V."/>
        </authorList>
    </citation>
    <scope>NUCLEOTIDE SEQUENCE</scope>
    <source>
        <strain evidence="2">AH 40177</strain>
    </source>
</reference>
<evidence type="ECO:0000313" key="2">
    <source>
        <dbReference type="EMBL" id="KAF9072619.1"/>
    </source>
</evidence>
<keyword evidence="1" id="KW-1133">Transmembrane helix</keyword>
<name>A0A9P5UB18_9AGAR</name>
<dbReference type="AlphaFoldDB" id="A0A9P5UB18"/>
<keyword evidence="1" id="KW-0812">Transmembrane</keyword>
<feature type="transmembrane region" description="Helical" evidence="1">
    <location>
        <begin position="24"/>
        <end position="45"/>
    </location>
</feature>
<sequence>MVGVSEQLIIMVLLQYFSSRRCKALLTAYFYFCIFLSSMNTLIHYTTTFGSHGLP</sequence>
<keyword evidence="3" id="KW-1185">Reference proteome</keyword>
<protein>
    <submittedName>
        <fullName evidence="2">Uncharacterized protein</fullName>
    </submittedName>
</protein>
<accession>A0A9P5UB18</accession>
<evidence type="ECO:0000256" key="1">
    <source>
        <dbReference type="SAM" id="Phobius"/>
    </source>
</evidence>
<proteinExistence type="predicted"/>
<gene>
    <name evidence="2" type="ORF">BDP27DRAFT_1320287</name>
</gene>
<dbReference type="Proteomes" id="UP000772434">
    <property type="component" value="Unassembled WGS sequence"/>
</dbReference>
<organism evidence="2 3">
    <name type="scientific">Rhodocollybia butyracea</name>
    <dbReference type="NCBI Taxonomy" id="206335"/>
    <lineage>
        <taxon>Eukaryota</taxon>
        <taxon>Fungi</taxon>
        <taxon>Dikarya</taxon>
        <taxon>Basidiomycota</taxon>
        <taxon>Agaricomycotina</taxon>
        <taxon>Agaricomycetes</taxon>
        <taxon>Agaricomycetidae</taxon>
        <taxon>Agaricales</taxon>
        <taxon>Marasmiineae</taxon>
        <taxon>Omphalotaceae</taxon>
        <taxon>Rhodocollybia</taxon>
    </lineage>
</organism>
<keyword evidence="1" id="KW-0472">Membrane</keyword>
<evidence type="ECO:0000313" key="3">
    <source>
        <dbReference type="Proteomes" id="UP000772434"/>
    </source>
</evidence>
<comment type="caution">
    <text evidence="2">The sequence shown here is derived from an EMBL/GenBank/DDBJ whole genome shotgun (WGS) entry which is preliminary data.</text>
</comment>